<reference evidence="1 2" key="1">
    <citation type="submission" date="2020-08" db="EMBL/GenBank/DDBJ databases">
        <title>Genomic Encyclopedia of Type Strains, Phase III (KMG-III): the genomes of soil and plant-associated and newly described type strains.</title>
        <authorList>
            <person name="Whitman W."/>
        </authorList>
    </citation>
    <scope>NUCLEOTIDE SEQUENCE [LARGE SCALE GENOMIC DNA]</scope>
    <source>
        <strain evidence="1 2">CECT 4462</strain>
    </source>
</reference>
<dbReference type="AlphaFoldDB" id="A0A839T2Y6"/>
<comment type="caution">
    <text evidence="1">The sequence shown here is derived from an EMBL/GenBank/DDBJ whole genome shotgun (WGS) entry which is preliminary data.</text>
</comment>
<dbReference type="Proteomes" id="UP000549250">
    <property type="component" value="Unassembled WGS sequence"/>
</dbReference>
<proteinExistence type="predicted"/>
<protein>
    <submittedName>
        <fullName evidence="1">Uncharacterized protein</fullName>
    </submittedName>
</protein>
<evidence type="ECO:0000313" key="1">
    <source>
        <dbReference type="EMBL" id="MBB3103907.1"/>
    </source>
</evidence>
<evidence type="ECO:0000313" key="2">
    <source>
        <dbReference type="Proteomes" id="UP000549250"/>
    </source>
</evidence>
<keyword evidence="2" id="KW-1185">Reference proteome</keyword>
<gene>
    <name evidence="1" type="ORF">FHR87_002317</name>
</gene>
<sequence length="122" mass="13924">MAFLKQRIEEAEPLFAEIWQIMALTLQKAGLDPLVVFGQVPNHSELREDSFDQTFALYTEWRTQIGVYLGNIVVNGNGQSFAEFDVLLPHPQKPCWFVEAVTAWGVYGELRSELRLLPALEE</sequence>
<organism evidence="1 2">
    <name type="scientific">Azomonas macrocytogenes</name>
    <name type="common">Azotobacter macrocytogenes</name>
    <dbReference type="NCBI Taxonomy" id="69962"/>
    <lineage>
        <taxon>Bacteria</taxon>
        <taxon>Pseudomonadati</taxon>
        <taxon>Pseudomonadota</taxon>
        <taxon>Gammaproteobacteria</taxon>
        <taxon>Pseudomonadales</taxon>
        <taxon>Pseudomonadaceae</taxon>
        <taxon>Azomonas</taxon>
    </lineage>
</organism>
<accession>A0A839T2Y6</accession>
<name>A0A839T2Y6_AZOMA</name>
<dbReference type="EMBL" id="JACHXI010000010">
    <property type="protein sequence ID" value="MBB3103907.1"/>
    <property type="molecule type" value="Genomic_DNA"/>
</dbReference>
<dbReference type="RefSeq" id="WP_183166818.1">
    <property type="nucleotide sequence ID" value="NZ_JACHXI010000010.1"/>
</dbReference>